<dbReference type="EMBL" id="CP182909">
    <property type="protein sequence ID" value="XPM64914.1"/>
    <property type="molecule type" value="Genomic_DNA"/>
</dbReference>
<keyword evidence="2" id="KW-1185">Reference proteome</keyword>
<evidence type="ECO:0000313" key="2">
    <source>
        <dbReference type="Proteomes" id="UP000095472"/>
    </source>
</evidence>
<organism evidence="1 2">
    <name type="scientific">Desertifilum tharense IPPAS B-1220</name>
    <dbReference type="NCBI Taxonomy" id="1781255"/>
    <lineage>
        <taxon>Bacteria</taxon>
        <taxon>Bacillati</taxon>
        <taxon>Cyanobacteriota</taxon>
        <taxon>Cyanophyceae</taxon>
        <taxon>Desertifilales</taxon>
        <taxon>Desertifilaceae</taxon>
        <taxon>Desertifilum</taxon>
    </lineage>
</organism>
<gene>
    <name evidence="1" type="ORF">BH720_003105</name>
</gene>
<name>A0ACD5GX85_9CYAN</name>
<sequence length="66" mass="7086">MLQGATYKGITIEDDCWLGCGVKVLDGVTIGRGSVIGAGSVVTKNIPPTRSRLAYLLKWFPGEKTF</sequence>
<protein>
    <submittedName>
        <fullName evidence="1">DapH/DapD/GlmU-related protein</fullName>
    </submittedName>
</protein>
<dbReference type="Proteomes" id="UP000095472">
    <property type="component" value="Chromosome"/>
</dbReference>
<accession>A0ACD5GX85</accession>
<proteinExistence type="predicted"/>
<evidence type="ECO:0000313" key="1">
    <source>
        <dbReference type="EMBL" id="XPM64914.1"/>
    </source>
</evidence>
<reference evidence="1 2" key="1">
    <citation type="journal article" date="2016" name="Genome Announc.">
        <title>Draft Genome Sequence of the Thermotolerant Cyanobacterium Desertifilum sp. IPPAS B-1220.</title>
        <authorList>
            <person name="Mironov K.S."/>
            <person name="Sinetova M.A."/>
            <person name="Bolatkhan K."/>
            <person name="Zayadan B.K."/>
            <person name="Ustinova V.V."/>
            <person name="Kupriyanova E.V."/>
            <person name="Skrypnik A.N."/>
            <person name="Gogoleva N.E."/>
            <person name="Gogolev Y.V."/>
            <person name="Los D.A."/>
        </authorList>
    </citation>
    <scope>NUCLEOTIDE SEQUENCE [LARGE SCALE GENOMIC DNA]</scope>
    <source>
        <strain evidence="1 2">IPPAS B-1220</strain>
    </source>
</reference>